<feature type="binding site" evidence="7">
    <location>
        <position position="42"/>
    </location>
    <ligand>
        <name>Fe cation</name>
        <dbReference type="ChEBI" id="CHEBI:24875"/>
        <label>2</label>
    </ligand>
</feature>
<dbReference type="Gene3D" id="3.60.21.10">
    <property type="match status" value="1"/>
</dbReference>
<dbReference type="Proteomes" id="UP000192940">
    <property type="component" value="Chromosome I"/>
</dbReference>
<protein>
    <recommendedName>
        <fullName evidence="10">Metallophosphoesterase</fullName>
    </recommendedName>
</protein>
<dbReference type="Pfam" id="PF13277">
    <property type="entry name" value="YmdB"/>
    <property type="match status" value="1"/>
</dbReference>
<feature type="binding site" evidence="7">
    <location>
        <position position="178"/>
    </location>
    <ligand>
        <name>Fe cation</name>
        <dbReference type="ChEBI" id="CHEBI:24875"/>
        <label>2</label>
    </ligand>
</feature>
<dbReference type="GO" id="GO:0046872">
    <property type="term" value="F:metal ion binding"/>
    <property type="evidence" value="ECO:0007669"/>
    <property type="project" value="UniProtKB-KW"/>
</dbReference>
<proteinExistence type="inferred from homology"/>
<evidence type="ECO:0000256" key="4">
    <source>
        <dbReference type="ARBA" id="ARBA00023004"/>
    </source>
</evidence>
<dbReference type="PANTHER" id="PTHR36303:SF1">
    <property type="entry name" value="2',3'-CYCLIC-NUCLEOTIDE 2'-PHOSPHODIESTERASE"/>
    <property type="match status" value="1"/>
</dbReference>
<feature type="binding site" evidence="7">
    <location>
        <position position="70"/>
    </location>
    <ligand>
        <name>Fe cation</name>
        <dbReference type="ChEBI" id="CHEBI:24875"/>
        <label>2</label>
    </ligand>
</feature>
<gene>
    <name evidence="8" type="ORF">SAMN05661091_2091</name>
</gene>
<sequence>MIGINVLFIGDIVGSTGRKALKTSLPELKSKYNPHIIIANGENAASGRGITSAIANEFFNWGIHGITMGNHTWDNRDIFEFIDHESRMVRPANFPPGTPGRGHTVIKVNGKELAIVNLMGRTFLPAIDCPFRAADEIVDELRMKHKHILVDFHAEATSEKIAMGWHMDGRASIVVGTHTHVQSNDDTILPNGTAYLTDTGMVGSKEGVLGMQRDAVLYKFKTQLPARFQVDEGKWHFHAVYVQLDDTTGKAKKIEKIRMYEDEWRMD</sequence>
<evidence type="ECO:0000313" key="9">
    <source>
        <dbReference type="Proteomes" id="UP000192940"/>
    </source>
</evidence>
<feature type="binding site" evidence="7">
    <location>
        <position position="180"/>
    </location>
    <ligand>
        <name>Fe cation</name>
        <dbReference type="ChEBI" id="CHEBI:24875"/>
        <label>1</label>
    </ligand>
</feature>
<accession>A0A1X7H9F2</accession>
<comment type="similarity">
    <text evidence="5">Belongs to the YmdB-like family.</text>
</comment>
<reference evidence="8 9" key="1">
    <citation type="submission" date="2017-04" db="EMBL/GenBank/DDBJ databases">
        <authorList>
            <person name="Afonso C.L."/>
            <person name="Miller P.J."/>
            <person name="Scott M.A."/>
            <person name="Spackman E."/>
            <person name="Goraichik I."/>
            <person name="Dimitrov K.M."/>
            <person name="Suarez D.L."/>
            <person name="Swayne D.E."/>
        </authorList>
    </citation>
    <scope>NUCLEOTIDE SEQUENCE [LARGE SCALE GENOMIC DNA]</scope>
    <source>
        <strain evidence="8 9">N3/975</strain>
    </source>
</reference>
<evidence type="ECO:0000256" key="3">
    <source>
        <dbReference type="ARBA" id="ARBA00022801"/>
    </source>
</evidence>
<evidence type="ECO:0000256" key="7">
    <source>
        <dbReference type="PIRSR" id="PIRSR004789-51"/>
    </source>
</evidence>
<dbReference type="AlphaFoldDB" id="A0A1X7H9F2"/>
<evidence type="ECO:0000256" key="5">
    <source>
        <dbReference type="ARBA" id="ARBA00061401"/>
    </source>
</evidence>
<dbReference type="PIRSF" id="PIRSF004789">
    <property type="entry name" value="DR1281"/>
    <property type="match status" value="1"/>
</dbReference>
<dbReference type="PANTHER" id="PTHR36303">
    <property type="entry name" value="2',3'-CYCLIC-NUCLEOTIDE 2'-PHOSPHODIESTERASE"/>
    <property type="match status" value="1"/>
</dbReference>
<evidence type="ECO:0000313" key="8">
    <source>
        <dbReference type="EMBL" id="SMF82016.1"/>
    </source>
</evidence>
<feature type="binding site" evidence="7">
    <location>
        <position position="153"/>
    </location>
    <ligand>
        <name>Fe cation</name>
        <dbReference type="ChEBI" id="CHEBI:24875"/>
        <label>2</label>
    </ligand>
</feature>
<dbReference type="NCBIfam" id="TIGR00282">
    <property type="entry name" value="TIGR00282 family metallophosphoesterase"/>
    <property type="match status" value="1"/>
</dbReference>
<dbReference type="SUPFAM" id="SSF56300">
    <property type="entry name" value="Metallo-dependent phosphatases"/>
    <property type="match status" value="1"/>
</dbReference>
<keyword evidence="2 7" id="KW-0479">Metal-binding</keyword>
<dbReference type="GO" id="GO:0004113">
    <property type="term" value="F:2',3'-cyclic-nucleotide 3'-phosphodiesterase activity"/>
    <property type="evidence" value="ECO:0007669"/>
    <property type="project" value="TreeGrafter"/>
</dbReference>
<dbReference type="InterPro" id="IPR029052">
    <property type="entry name" value="Metallo-depent_PP-like"/>
</dbReference>
<feature type="binding site" evidence="7">
    <location>
        <position position="43"/>
    </location>
    <ligand>
        <name>Fe cation</name>
        <dbReference type="ChEBI" id="CHEBI:24875"/>
        <label>1</label>
    </ligand>
</feature>
<keyword evidence="3" id="KW-0378">Hydrolase</keyword>
<dbReference type="CDD" id="cd07382">
    <property type="entry name" value="MPP_DR1281"/>
    <property type="match status" value="1"/>
</dbReference>
<dbReference type="STRING" id="1313296.SAMN05661091_2091"/>
<evidence type="ECO:0000256" key="2">
    <source>
        <dbReference type="ARBA" id="ARBA00022723"/>
    </source>
</evidence>
<name>A0A1X7H9F2_9BACL</name>
<dbReference type="FunFam" id="3.60.21.10:FF:000016">
    <property type="entry name" value="Putative metallophosphoesterase"/>
    <property type="match status" value="1"/>
</dbReference>
<evidence type="ECO:0000256" key="1">
    <source>
        <dbReference type="ARBA" id="ARBA00001965"/>
    </source>
</evidence>
<feature type="active site" description="Proton donor" evidence="6">
    <location>
        <position position="71"/>
    </location>
</feature>
<dbReference type="InterPro" id="IPR005235">
    <property type="entry name" value="YmdB-like"/>
</dbReference>
<feature type="binding site" evidence="7">
    <location>
        <position position="11"/>
    </location>
    <ligand>
        <name>Fe cation</name>
        <dbReference type="ChEBI" id="CHEBI:24875"/>
        <label>1</label>
    </ligand>
</feature>
<organism evidence="8 9">
    <name type="scientific">Paenibacillus uliginis N3/975</name>
    <dbReference type="NCBI Taxonomy" id="1313296"/>
    <lineage>
        <taxon>Bacteria</taxon>
        <taxon>Bacillati</taxon>
        <taxon>Bacillota</taxon>
        <taxon>Bacilli</taxon>
        <taxon>Bacillales</taxon>
        <taxon>Paenibacillaceae</taxon>
        <taxon>Paenibacillus</taxon>
    </lineage>
</organism>
<dbReference type="EMBL" id="LT840184">
    <property type="protein sequence ID" value="SMF82016.1"/>
    <property type="molecule type" value="Genomic_DNA"/>
</dbReference>
<keyword evidence="4" id="KW-0408">Iron</keyword>
<feature type="binding site" evidence="7">
    <location>
        <position position="42"/>
    </location>
    <ligand>
        <name>Fe cation</name>
        <dbReference type="ChEBI" id="CHEBI:24875"/>
        <label>1</label>
    </ligand>
</feature>
<keyword evidence="9" id="KW-1185">Reference proteome</keyword>
<comment type="cofactor">
    <cofactor evidence="1">
        <name>Fe(3+)</name>
        <dbReference type="ChEBI" id="CHEBI:29034"/>
    </cofactor>
</comment>
<evidence type="ECO:0008006" key="10">
    <source>
        <dbReference type="Google" id="ProtNLM"/>
    </source>
</evidence>
<evidence type="ECO:0000256" key="6">
    <source>
        <dbReference type="PIRSR" id="PIRSR004789-50"/>
    </source>
</evidence>